<dbReference type="InterPro" id="IPR036774">
    <property type="entry name" value="ERV/ALR_sulphydryl_oxid_sf"/>
</dbReference>
<dbReference type="InterPro" id="IPR017905">
    <property type="entry name" value="ERV/ALR_sulphydryl_oxidase"/>
</dbReference>
<name>F4RLK6_MELLP</name>
<dbReference type="PROSITE" id="PS51324">
    <property type="entry name" value="ERV_ALR"/>
    <property type="match status" value="1"/>
</dbReference>
<feature type="transmembrane region" description="Helical" evidence="6">
    <location>
        <begin position="28"/>
        <end position="48"/>
    </location>
</feature>
<dbReference type="RefSeq" id="XP_007410175.1">
    <property type="nucleotide sequence ID" value="XM_007410113.1"/>
</dbReference>
<keyword evidence="3 6" id="KW-0274">FAD</keyword>
<evidence type="ECO:0000256" key="2">
    <source>
        <dbReference type="ARBA" id="ARBA00022630"/>
    </source>
</evidence>
<protein>
    <recommendedName>
        <fullName evidence="6">Sulfhydryl oxidase</fullName>
        <ecNumber evidence="6">1.8.3.2</ecNumber>
    </recommendedName>
</protein>
<evidence type="ECO:0000313" key="9">
    <source>
        <dbReference type="Proteomes" id="UP000001072"/>
    </source>
</evidence>
<dbReference type="EC" id="1.8.3.2" evidence="6"/>
<comment type="catalytic activity">
    <reaction evidence="6">
        <text>2 R'C(R)SH + O2 = R'C(R)S-S(R)CR' + H2O2</text>
        <dbReference type="Rhea" id="RHEA:17357"/>
        <dbReference type="ChEBI" id="CHEBI:15379"/>
        <dbReference type="ChEBI" id="CHEBI:16240"/>
        <dbReference type="ChEBI" id="CHEBI:16520"/>
        <dbReference type="ChEBI" id="CHEBI:17412"/>
        <dbReference type="EC" id="1.8.3.2"/>
    </reaction>
</comment>
<evidence type="ECO:0000256" key="3">
    <source>
        <dbReference type="ARBA" id="ARBA00022827"/>
    </source>
</evidence>
<dbReference type="OrthoDB" id="59470at2759"/>
<evidence type="ECO:0000256" key="5">
    <source>
        <dbReference type="ARBA" id="ARBA00023157"/>
    </source>
</evidence>
<dbReference type="KEGG" id="mlr:MELLADRAFT_36000"/>
<dbReference type="AlphaFoldDB" id="F4RLK6"/>
<proteinExistence type="predicted"/>
<evidence type="ECO:0000313" key="8">
    <source>
        <dbReference type="EMBL" id="EGG06735.1"/>
    </source>
</evidence>
<keyword evidence="2 6" id="KW-0285">Flavoprotein</keyword>
<feature type="domain" description="ERV/ALR sulfhydryl oxidase" evidence="7">
    <location>
        <begin position="105"/>
        <end position="205"/>
    </location>
</feature>
<keyword evidence="5" id="KW-1015">Disulfide bond</keyword>
<dbReference type="GO" id="GO:0050660">
    <property type="term" value="F:flavin adenine dinucleotide binding"/>
    <property type="evidence" value="ECO:0007669"/>
    <property type="project" value="TreeGrafter"/>
</dbReference>
<evidence type="ECO:0000256" key="1">
    <source>
        <dbReference type="ARBA" id="ARBA00001974"/>
    </source>
</evidence>
<keyword evidence="9" id="KW-1185">Reference proteome</keyword>
<dbReference type="GO" id="GO:0016971">
    <property type="term" value="F:flavin-dependent sulfhydryl oxidase activity"/>
    <property type="evidence" value="ECO:0007669"/>
    <property type="project" value="InterPro"/>
</dbReference>
<dbReference type="InterPro" id="IPR039799">
    <property type="entry name" value="ALR/ERV"/>
</dbReference>
<dbReference type="GeneID" id="18927524"/>
<dbReference type="STRING" id="747676.F4RLK6"/>
<evidence type="ECO:0000256" key="4">
    <source>
        <dbReference type="ARBA" id="ARBA00023002"/>
    </source>
</evidence>
<accession>F4RLK6</accession>
<dbReference type="Pfam" id="PF04777">
    <property type="entry name" value="Evr1_Alr"/>
    <property type="match status" value="1"/>
</dbReference>
<organism evidence="9">
    <name type="scientific">Melampsora larici-populina (strain 98AG31 / pathotype 3-4-7)</name>
    <name type="common">Poplar leaf rust fungus</name>
    <dbReference type="NCBI Taxonomy" id="747676"/>
    <lineage>
        <taxon>Eukaryota</taxon>
        <taxon>Fungi</taxon>
        <taxon>Dikarya</taxon>
        <taxon>Basidiomycota</taxon>
        <taxon>Pucciniomycotina</taxon>
        <taxon>Pucciniomycetes</taxon>
        <taxon>Pucciniales</taxon>
        <taxon>Melampsoraceae</taxon>
        <taxon>Melampsora</taxon>
    </lineage>
</organism>
<sequence>MSQNAGPRSALKSIHNLSLDRSNSRSPIPKPIFLLISLLFIISTYLTLRSFGNQPRKVSYSRSPELSIPKFHIHNSDEVSNQNLSEFIPDQDVLKGKSIMPKMGNATAKAELGRATWKFMHTMTQRFPEHPTPDERAALKSFIYLFSRLYPCGECAHHFQLLLKQYPPQTSSRNAASLHLCSLHNLVNERLGKPEYNCTSLAENYDCGCAHDPDEEGNQTKLTGVELPSKTT</sequence>
<dbReference type="eggNOG" id="KOG3355">
    <property type="taxonomic scope" value="Eukaryota"/>
</dbReference>
<dbReference type="PANTHER" id="PTHR12645">
    <property type="entry name" value="ALR/ERV"/>
    <property type="match status" value="1"/>
</dbReference>
<dbReference type="Gene3D" id="1.20.120.310">
    <property type="entry name" value="ERV/ALR sulfhydryl oxidase domain"/>
    <property type="match status" value="1"/>
</dbReference>
<comment type="cofactor">
    <cofactor evidence="1 6">
        <name>FAD</name>
        <dbReference type="ChEBI" id="CHEBI:57692"/>
    </cofactor>
</comment>
<dbReference type="HOGENOM" id="CLU_070631_2_0_1"/>
<keyword evidence="4 6" id="KW-0560">Oxidoreductase</keyword>
<dbReference type="SUPFAM" id="SSF69000">
    <property type="entry name" value="FAD-dependent thiol oxidase"/>
    <property type="match status" value="1"/>
</dbReference>
<reference evidence="9" key="1">
    <citation type="journal article" date="2011" name="Proc. Natl. Acad. Sci. U.S.A.">
        <title>Obligate biotrophy features unraveled by the genomic analysis of rust fungi.</title>
        <authorList>
            <person name="Duplessis S."/>
            <person name="Cuomo C.A."/>
            <person name="Lin Y.-C."/>
            <person name="Aerts A."/>
            <person name="Tisserant E."/>
            <person name="Veneault-Fourrey C."/>
            <person name="Joly D.L."/>
            <person name="Hacquard S."/>
            <person name="Amselem J."/>
            <person name="Cantarel B.L."/>
            <person name="Chiu R."/>
            <person name="Coutinho P.M."/>
            <person name="Feau N."/>
            <person name="Field M."/>
            <person name="Frey P."/>
            <person name="Gelhaye E."/>
            <person name="Goldberg J."/>
            <person name="Grabherr M.G."/>
            <person name="Kodira C.D."/>
            <person name="Kohler A."/>
            <person name="Kuees U."/>
            <person name="Lindquist E.A."/>
            <person name="Lucas S.M."/>
            <person name="Mago R."/>
            <person name="Mauceli E."/>
            <person name="Morin E."/>
            <person name="Murat C."/>
            <person name="Pangilinan J.L."/>
            <person name="Park R."/>
            <person name="Pearson M."/>
            <person name="Quesneville H."/>
            <person name="Rouhier N."/>
            <person name="Sakthikumar S."/>
            <person name="Salamov A.A."/>
            <person name="Schmutz J."/>
            <person name="Selles B."/>
            <person name="Shapiro H."/>
            <person name="Tanguay P."/>
            <person name="Tuskan G.A."/>
            <person name="Henrissat B."/>
            <person name="Van de Peer Y."/>
            <person name="Rouze P."/>
            <person name="Ellis J.G."/>
            <person name="Dodds P.N."/>
            <person name="Schein J.E."/>
            <person name="Zhong S."/>
            <person name="Hamelin R.C."/>
            <person name="Grigoriev I.V."/>
            <person name="Szabo L.J."/>
            <person name="Martin F."/>
        </authorList>
    </citation>
    <scope>NUCLEOTIDE SEQUENCE [LARGE SCALE GENOMIC DNA]</scope>
    <source>
        <strain evidence="9">98AG31 / pathotype 3-4-7</strain>
    </source>
</reference>
<dbReference type="PANTHER" id="PTHR12645:SF1">
    <property type="entry name" value="FAD-LINKED SULFHYDRYL OXIDASE ERV2"/>
    <property type="match status" value="1"/>
</dbReference>
<dbReference type="GO" id="GO:0005739">
    <property type="term" value="C:mitochondrion"/>
    <property type="evidence" value="ECO:0007669"/>
    <property type="project" value="TreeGrafter"/>
</dbReference>
<gene>
    <name evidence="8" type="ORF">MELLADRAFT_36000</name>
</gene>
<dbReference type="Proteomes" id="UP000001072">
    <property type="component" value="Unassembled WGS sequence"/>
</dbReference>
<dbReference type="VEuPathDB" id="FungiDB:MELLADRAFT_36000"/>
<dbReference type="InParanoid" id="F4RLK6"/>
<evidence type="ECO:0000259" key="7">
    <source>
        <dbReference type="PROSITE" id="PS51324"/>
    </source>
</evidence>
<keyword evidence="6" id="KW-0472">Membrane</keyword>
<evidence type="ECO:0000256" key="6">
    <source>
        <dbReference type="RuleBase" id="RU371123"/>
    </source>
</evidence>
<dbReference type="EMBL" id="GL883107">
    <property type="protein sequence ID" value="EGG06735.1"/>
    <property type="molecule type" value="Genomic_DNA"/>
</dbReference>
<keyword evidence="6" id="KW-0812">Transmembrane</keyword>
<dbReference type="FunFam" id="1.20.120.310:FF:000002">
    <property type="entry name" value="Sulfhydryl oxidase"/>
    <property type="match status" value="1"/>
</dbReference>
<keyword evidence="6" id="KW-1133">Transmembrane helix</keyword>